<accession>A0ABN1I626</accession>
<dbReference type="PANTHER" id="PTHR42941">
    <property type="entry name" value="SLL1037 PROTEIN"/>
    <property type="match status" value="1"/>
</dbReference>
<evidence type="ECO:0000313" key="3">
    <source>
        <dbReference type="Proteomes" id="UP001499915"/>
    </source>
</evidence>
<feature type="signal peptide" evidence="1">
    <location>
        <begin position="1"/>
        <end position="31"/>
    </location>
</feature>
<evidence type="ECO:0000256" key="1">
    <source>
        <dbReference type="SAM" id="SignalP"/>
    </source>
</evidence>
<dbReference type="Proteomes" id="UP001499915">
    <property type="component" value="Unassembled WGS sequence"/>
</dbReference>
<comment type="caution">
    <text evidence="2">The sequence shown here is derived from an EMBL/GenBank/DDBJ whole genome shotgun (WGS) entry which is preliminary data.</text>
</comment>
<protein>
    <submittedName>
        <fullName evidence="2">TAXI family TRAP transporter solute-binding subunit</fullName>
    </submittedName>
</protein>
<proteinExistence type="predicted"/>
<dbReference type="PANTHER" id="PTHR42941:SF1">
    <property type="entry name" value="SLL1037 PROTEIN"/>
    <property type="match status" value="1"/>
</dbReference>
<dbReference type="Gene3D" id="3.40.190.10">
    <property type="entry name" value="Periplasmic binding protein-like II"/>
    <property type="match status" value="2"/>
</dbReference>
<gene>
    <name evidence="2" type="ORF">GCM10009104_17910</name>
</gene>
<organism evidence="2 3">
    <name type="scientific">Marinobacterium maritimum</name>
    <dbReference type="NCBI Taxonomy" id="500162"/>
    <lineage>
        <taxon>Bacteria</taxon>
        <taxon>Pseudomonadati</taxon>
        <taxon>Pseudomonadota</taxon>
        <taxon>Gammaproteobacteria</taxon>
        <taxon>Oceanospirillales</taxon>
        <taxon>Oceanospirillaceae</taxon>
        <taxon>Marinobacterium</taxon>
    </lineage>
</organism>
<reference evidence="2 3" key="1">
    <citation type="journal article" date="2019" name="Int. J. Syst. Evol. Microbiol.">
        <title>The Global Catalogue of Microorganisms (GCM) 10K type strain sequencing project: providing services to taxonomists for standard genome sequencing and annotation.</title>
        <authorList>
            <consortium name="The Broad Institute Genomics Platform"/>
            <consortium name="The Broad Institute Genome Sequencing Center for Infectious Disease"/>
            <person name="Wu L."/>
            <person name="Ma J."/>
        </authorList>
    </citation>
    <scope>NUCLEOTIDE SEQUENCE [LARGE SCALE GENOMIC DNA]</scope>
    <source>
        <strain evidence="2 3">JCM 15134</strain>
    </source>
</reference>
<keyword evidence="3" id="KW-1185">Reference proteome</keyword>
<dbReference type="InterPro" id="IPR011852">
    <property type="entry name" value="TRAP_TAXI"/>
</dbReference>
<feature type="chain" id="PRO_5046494659" evidence="1">
    <location>
        <begin position="32"/>
        <end position="343"/>
    </location>
</feature>
<name>A0ABN1I626_9GAMM</name>
<dbReference type="NCBIfam" id="TIGR02122">
    <property type="entry name" value="TRAP_TAXI"/>
    <property type="match status" value="1"/>
</dbReference>
<dbReference type="EMBL" id="BAAAET010000002">
    <property type="protein sequence ID" value="GAA0691431.1"/>
    <property type="molecule type" value="Genomic_DNA"/>
</dbReference>
<keyword evidence="1" id="KW-0732">Signal</keyword>
<sequence>MFKFNARSFKTLAASLCAGAILAASASQAQAAETFRMSTLGPGSSPYMVMTHFANTINKELPEYSIIVNATGVAPKHALDTAKGRGEFFMMSPSIHNYMKTGGGMFGKIKDAPELAQNLRAVFMFPMGLYQGVTYAEDNIQSLMDIKGKRVFAGPPGGVARRTVETMIRAATGYEPGEDYTSVKLGHESASQAFQDHNIDVLFNATVAPSPVISQVALTNKVRFIGVDLDTFKSNPDLQKLLSTPGYSIKPLEPGVYGENQVNTEPVYTIGINIGIATNKDLDEETVYKMTKAYWDDLEAQKASTPWLRNLSLDGVFADMNMPMHPGAARYFREIGLEVPEVK</sequence>
<dbReference type="SUPFAM" id="SSF53850">
    <property type="entry name" value="Periplasmic binding protein-like II"/>
    <property type="match status" value="1"/>
</dbReference>
<dbReference type="Pfam" id="PF16868">
    <property type="entry name" value="NMT1_3"/>
    <property type="match status" value="1"/>
</dbReference>
<evidence type="ECO:0000313" key="2">
    <source>
        <dbReference type="EMBL" id="GAA0691431.1"/>
    </source>
</evidence>